<dbReference type="GO" id="GO:0016668">
    <property type="term" value="F:oxidoreductase activity, acting on a sulfur group of donors, NAD(P) as acceptor"/>
    <property type="evidence" value="ECO:0007669"/>
    <property type="project" value="UniProtKB-ARBA"/>
</dbReference>
<evidence type="ECO:0000256" key="4">
    <source>
        <dbReference type="ARBA" id="ARBA00023002"/>
    </source>
</evidence>
<organism evidence="8 9">
    <name type="scientific">Desulfocicer vacuolatum DSM 3385</name>
    <dbReference type="NCBI Taxonomy" id="1121400"/>
    <lineage>
        <taxon>Bacteria</taxon>
        <taxon>Pseudomonadati</taxon>
        <taxon>Thermodesulfobacteriota</taxon>
        <taxon>Desulfobacteria</taxon>
        <taxon>Desulfobacterales</taxon>
        <taxon>Desulfobacteraceae</taxon>
        <taxon>Desulfocicer</taxon>
    </lineage>
</organism>
<reference evidence="8 9" key="1">
    <citation type="submission" date="2017-04" db="EMBL/GenBank/DDBJ databases">
        <authorList>
            <person name="Afonso C.L."/>
            <person name="Miller P.J."/>
            <person name="Scott M.A."/>
            <person name="Spackman E."/>
            <person name="Goraichik I."/>
            <person name="Dimitrov K.M."/>
            <person name="Suarez D.L."/>
            <person name="Swayne D.E."/>
        </authorList>
    </citation>
    <scope>NUCLEOTIDE SEQUENCE [LARGE SCALE GENOMIC DNA]</scope>
    <source>
        <strain evidence="8 9">DSM 3385</strain>
    </source>
</reference>
<keyword evidence="3" id="KW-0274">FAD</keyword>
<dbReference type="EMBL" id="FWXY01000019">
    <property type="protein sequence ID" value="SMC99454.1"/>
    <property type="molecule type" value="Genomic_DNA"/>
</dbReference>
<evidence type="ECO:0000256" key="2">
    <source>
        <dbReference type="ARBA" id="ARBA00022630"/>
    </source>
</evidence>
<dbReference type="Gene3D" id="3.50.50.60">
    <property type="entry name" value="FAD/NAD(P)-binding domain"/>
    <property type="match status" value="2"/>
</dbReference>
<keyword evidence="5" id="KW-1015">Disulfide bond</keyword>
<sequence>MQDNYDIIILGGGIAGMTAAIYAARANLKTVILEKSVCGGLVNTTYCLENFPSQPGIGGMDLMEKVRDQVTSMGVEIREVIEVDGLSLDASQKEVKTDEGTLKAPVVILATGRRPRQLPLDTDCESIHYCAICDGSGYKGKRVLVVGGGNSGIEESDYLLSLGVSHITIVEQMDRLMASAQAQEELLKHKGRVDIFTSTEIQSLDEENDRLKGVTLRHRDTGEITSFPMDGIFVYMGHETQVELFQDQLPLNSHGYINVAPDMGTGLAGVYAAGDIVNKKYYQITTAMNDATVAALSAAEYLRQSVR</sequence>
<dbReference type="InterPro" id="IPR008255">
    <property type="entry name" value="Pyr_nucl-diS_OxRdtase_2_AS"/>
</dbReference>
<evidence type="ECO:0000256" key="1">
    <source>
        <dbReference type="ARBA" id="ARBA00009333"/>
    </source>
</evidence>
<comment type="similarity">
    <text evidence="1">Belongs to the class-II pyridine nucleotide-disulfide oxidoreductase family.</text>
</comment>
<evidence type="ECO:0000256" key="3">
    <source>
        <dbReference type="ARBA" id="ARBA00022827"/>
    </source>
</evidence>
<evidence type="ECO:0000313" key="8">
    <source>
        <dbReference type="EMBL" id="SMC99454.1"/>
    </source>
</evidence>
<dbReference type="STRING" id="1121400.SAMN02746065_11956"/>
<dbReference type="InterPro" id="IPR023753">
    <property type="entry name" value="FAD/NAD-binding_dom"/>
</dbReference>
<accession>A0A1W2DPW8</accession>
<proteinExistence type="inferred from homology"/>
<dbReference type="AlphaFoldDB" id="A0A1W2DPW8"/>
<evidence type="ECO:0000256" key="5">
    <source>
        <dbReference type="ARBA" id="ARBA00023157"/>
    </source>
</evidence>
<dbReference type="PROSITE" id="PS00573">
    <property type="entry name" value="PYRIDINE_REDOX_2"/>
    <property type="match status" value="1"/>
</dbReference>
<dbReference type="PANTHER" id="PTHR48105">
    <property type="entry name" value="THIOREDOXIN REDUCTASE 1-RELATED-RELATED"/>
    <property type="match status" value="1"/>
</dbReference>
<evidence type="ECO:0000259" key="7">
    <source>
        <dbReference type="Pfam" id="PF07992"/>
    </source>
</evidence>
<dbReference type="InterPro" id="IPR036188">
    <property type="entry name" value="FAD/NAD-bd_sf"/>
</dbReference>
<dbReference type="InterPro" id="IPR050097">
    <property type="entry name" value="Ferredoxin-NADP_redctase_2"/>
</dbReference>
<keyword evidence="2" id="KW-0285">Flavoprotein</keyword>
<evidence type="ECO:0000256" key="6">
    <source>
        <dbReference type="ARBA" id="ARBA00023284"/>
    </source>
</evidence>
<name>A0A1W2DPW8_9BACT</name>
<dbReference type="PRINTS" id="PR00368">
    <property type="entry name" value="FADPNR"/>
</dbReference>
<evidence type="ECO:0000313" key="9">
    <source>
        <dbReference type="Proteomes" id="UP000192418"/>
    </source>
</evidence>
<dbReference type="SUPFAM" id="SSF51905">
    <property type="entry name" value="FAD/NAD(P)-binding domain"/>
    <property type="match status" value="1"/>
</dbReference>
<feature type="domain" description="FAD/NAD(P)-binding" evidence="7">
    <location>
        <begin position="5"/>
        <end position="291"/>
    </location>
</feature>
<protein>
    <submittedName>
        <fullName evidence="8">Thioredoxin reductase (NADPH)</fullName>
    </submittedName>
</protein>
<dbReference type="Proteomes" id="UP000192418">
    <property type="component" value="Unassembled WGS sequence"/>
</dbReference>
<dbReference type="OrthoDB" id="9806179at2"/>
<keyword evidence="4" id="KW-0560">Oxidoreductase</keyword>
<dbReference type="PRINTS" id="PR00469">
    <property type="entry name" value="PNDRDTASEII"/>
</dbReference>
<keyword evidence="6" id="KW-0676">Redox-active center</keyword>
<gene>
    <name evidence="8" type="ORF">SAMN02746065_11956</name>
</gene>
<dbReference type="Pfam" id="PF07992">
    <property type="entry name" value="Pyr_redox_2"/>
    <property type="match status" value="1"/>
</dbReference>
<keyword evidence="9" id="KW-1185">Reference proteome</keyword>
<dbReference type="RefSeq" id="WP_084070721.1">
    <property type="nucleotide sequence ID" value="NZ_FWXY01000019.1"/>
</dbReference>